<feature type="domain" description="SRCR" evidence="13">
    <location>
        <begin position="1784"/>
        <end position="1885"/>
    </location>
</feature>
<evidence type="ECO:0000256" key="11">
    <source>
        <dbReference type="PROSITE-ProRule" id="PRU00196"/>
    </source>
</evidence>
<keyword evidence="9 11" id="KW-1015">Disulfide bond</keyword>
<dbReference type="PANTHER" id="PTHR19331">
    <property type="entry name" value="SCAVENGER RECEPTOR DOMAIN-CONTAINING"/>
    <property type="match status" value="1"/>
</dbReference>
<feature type="domain" description="SRCR" evidence="13">
    <location>
        <begin position="1120"/>
        <end position="1228"/>
    </location>
</feature>
<comment type="caution">
    <text evidence="11">Lacks conserved residue(s) required for the propagation of feature annotation.</text>
</comment>
<evidence type="ECO:0000313" key="15">
    <source>
        <dbReference type="Proteomes" id="UP000828390"/>
    </source>
</evidence>
<feature type="non-terminal residue" evidence="14">
    <location>
        <position position="2939"/>
    </location>
</feature>
<feature type="disulfide bond" evidence="11">
    <location>
        <begin position="1304"/>
        <end position="1314"/>
    </location>
</feature>
<dbReference type="FunFam" id="3.10.250.10:FF:000006">
    <property type="entry name" value="neurotrypsin isoform X2"/>
    <property type="match status" value="1"/>
</dbReference>
<feature type="domain" description="SRCR" evidence="13">
    <location>
        <begin position="805"/>
        <end position="911"/>
    </location>
</feature>
<feature type="domain" description="SRCR" evidence="13">
    <location>
        <begin position="1"/>
        <end position="52"/>
    </location>
</feature>
<feature type="transmembrane region" description="Helical" evidence="12">
    <location>
        <begin position="2820"/>
        <end position="2844"/>
    </location>
</feature>
<gene>
    <name evidence="14" type="ORF">DPMN_110216</name>
</gene>
<feature type="domain" description="SRCR" evidence="13">
    <location>
        <begin position="1466"/>
        <end position="1572"/>
    </location>
</feature>
<feature type="disulfide bond" evidence="11">
    <location>
        <begin position="986"/>
        <end position="996"/>
    </location>
</feature>
<feature type="domain" description="SRCR" evidence="13">
    <location>
        <begin position="2447"/>
        <end position="2550"/>
    </location>
</feature>
<feature type="domain" description="SRCR" evidence="13">
    <location>
        <begin position="382"/>
        <end position="480"/>
    </location>
</feature>
<comment type="subcellular location">
    <subcellularLocation>
        <location evidence="1">Membrane</location>
        <topology evidence="1">Single-pass membrane protein</topology>
    </subcellularLocation>
    <subcellularLocation>
        <location evidence="2">Secreted</location>
    </subcellularLocation>
</comment>
<feature type="disulfide bond" evidence="11">
    <location>
        <begin position="1853"/>
        <end position="1863"/>
    </location>
</feature>
<feature type="domain" description="SRCR" evidence="13">
    <location>
        <begin position="2111"/>
        <end position="2216"/>
    </location>
</feature>
<evidence type="ECO:0000256" key="2">
    <source>
        <dbReference type="ARBA" id="ARBA00004613"/>
    </source>
</evidence>
<evidence type="ECO:0000256" key="3">
    <source>
        <dbReference type="ARBA" id="ARBA00022525"/>
    </source>
</evidence>
<feature type="domain" description="SRCR" evidence="13">
    <location>
        <begin position="1997"/>
        <end position="2098"/>
    </location>
</feature>
<feature type="domain" description="SRCR" evidence="13">
    <location>
        <begin position="918"/>
        <end position="1020"/>
    </location>
</feature>
<reference evidence="14" key="2">
    <citation type="submission" date="2020-11" db="EMBL/GenBank/DDBJ databases">
        <authorList>
            <person name="McCartney M.A."/>
            <person name="Auch B."/>
            <person name="Kono T."/>
            <person name="Mallez S."/>
            <person name="Becker A."/>
            <person name="Gohl D.M."/>
            <person name="Silverstein K.A.T."/>
            <person name="Koren S."/>
            <person name="Bechman K.B."/>
            <person name="Herman A."/>
            <person name="Abrahante J.E."/>
            <person name="Garbe J."/>
        </authorList>
    </citation>
    <scope>NUCLEOTIDE SEQUENCE</scope>
    <source>
        <strain evidence="14">Duluth1</strain>
        <tissue evidence="14">Whole animal</tissue>
    </source>
</reference>
<dbReference type="PRINTS" id="PR00258">
    <property type="entry name" value="SPERACTRCPTR"/>
</dbReference>
<feature type="domain" description="SRCR" evidence="13">
    <location>
        <begin position="2558"/>
        <end position="2666"/>
    </location>
</feature>
<comment type="caution">
    <text evidence="14">The sequence shown here is derived from an EMBL/GenBank/DDBJ whole genome shotgun (WGS) entry which is preliminary data.</text>
</comment>
<protein>
    <recommendedName>
        <fullName evidence="13">SRCR domain-containing protein</fullName>
    </recommendedName>
</protein>
<feature type="disulfide bond" evidence="11">
    <location>
        <begin position="2407"/>
        <end position="2417"/>
    </location>
</feature>
<feature type="domain" description="SRCR" evidence="13">
    <location>
        <begin position="1563"/>
        <end position="1670"/>
    </location>
</feature>
<feature type="disulfide bond" evidence="11">
    <location>
        <begin position="128"/>
        <end position="138"/>
    </location>
</feature>
<feature type="disulfide bond" evidence="11">
    <location>
        <begin position="2295"/>
        <end position="2305"/>
    </location>
</feature>
<feature type="disulfide bond" evidence="11">
    <location>
        <begin position="448"/>
        <end position="458"/>
    </location>
</feature>
<organism evidence="14 15">
    <name type="scientific">Dreissena polymorpha</name>
    <name type="common">Zebra mussel</name>
    <name type="synonym">Mytilus polymorpha</name>
    <dbReference type="NCBI Taxonomy" id="45954"/>
    <lineage>
        <taxon>Eukaryota</taxon>
        <taxon>Metazoa</taxon>
        <taxon>Spiralia</taxon>
        <taxon>Lophotrochozoa</taxon>
        <taxon>Mollusca</taxon>
        <taxon>Bivalvia</taxon>
        <taxon>Autobranchia</taxon>
        <taxon>Heteroconchia</taxon>
        <taxon>Euheterodonta</taxon>
        <taxon>Imparidentia</taxon>
        <taxon>Neoheterodontei</taxon>
        <taxon>Myida</taxon>
        <taxon>Dreissenoidea</taxon>
        <taxon>Dreissenidae</taxon>
        <taxon>Dreissena</taxon>
    </lineage>
</organism>
<keyword evidence="5" id="KW-0732">Signal</keyword>
<dbReference type="EMBL" id="JAIWYP010000004">
    <property type="protein sequence ID" value="KAH3836840.1"/>
    <property type="molecule type" value="Genomic_DNA"/>
</dbReference>
<keyword evidence="15" id="KW-1185">Reference proteome</keyword>
<dbReference type="GO" id="GO:0005576">
    <property type="term" value="C:extracellular region"/>
    <property type="evidence" value="ECO:0007669"/>
    <property type="project" value="UniProtKB-SubCell"/>
</dbReference>
<keyword evidence="8 12" id="KW-0472">Membrane</keyword>
<dbReference type="InterPro" id="IPR036772">
    <property type="entry name" value="SRCR-like_dom_sf"/>
</dbReference>
<dbReference type="PROSITE" id="PS50287">
    <property type="entry name" value="SRCR_2"/>
    <property type="match status" value="26"/>
</dbReference>
<feature type="disulfide bond" evidence="11">
    <location>
        <begin position="2625"/>
        <end position="2635"/>
    </location>
</feature>
<feature type="disulfide bond" evidence="11">
    <location>
        <begin position="2070"/>
        <end position="2080"/>
    </location>
</feature>
<feature type="disulfide bond" evidence="11">
    <location>
        <begin position="663"/>
        <end position="673"/>
    </location>
</feature>
<feature type="domain" description="SRCR" evidence="13">
    <location>
        <begin position="598"/>
        <end position="698"/>
    </location>
</feature>
<feature type="disulfide bond" evidence="11">
    <location>
        <begin position="1741"/>
        <end position="1751"/>
    </location>
</feature>
<feature type="domain" description="SRCR" evidence="13">
    <location>
        <begin position="1023"/>
        <end position="1119"/>
    </location>
</feature>
<feature type="domain" description="SRCR" evidence="13">
    <location>
        <begin position="1357"/>
        <end position="1454"/>
    </location>
</feature>
<dbReference type="PANTHER" id="PTHR19331:SF465">
    <property type="entry name" value="EGG PEPTIDE SPERACT RECEPTOR"/>
    <property type="match status" value="1"/>
</dbReference>
<evidence type="ECO:0000259" key="13">
    <source>
        <dbReference type="PROSITE" id="PS50287"/>
    </source>
</evidence>
<feature type="disulfide bond" evidence="11">
    <location>
        <begin position="560"/>
        <end position="570"/>
    </location>
</feature>
<feature type="disulfide bond" evidence="11">
    <location>
        <begin position="21"/>
        <end position="31"/>
    </location>
</feature>
<evidence type="ECO:0000256" key="1">
    <source>
        <dbReference type="ARBA" id="ARBA00004167"/>
    </source>
</evidence>
<evidence type="ECO:0000256" key="7">
    <source>
        <dbReference type="ARBA" id="ARBA00022989"/>
    </source>
</evidence>
<feature type="disulfide bond" evidence="11">
    <location>
        <begin position="1641"/>
        <end position="1651"/>
    </location>
</feature>
<dbReference type="InterPro" id="IPR001190">
    <property type="entry name" value="SRCR"/>
</dbReference>
<feature type="disulfide bond" evidence="11">
    <location>
        <begin position="1959"/>
        <end position="1969"/>
    </location>
</feature>
<evidence type="ECO:0000256" key="12">
    <source>
        <dbReference type="SAM" id="Phobius"/>
    </source>
</evidence>
<evidence type="ECO:0000313" key="14">
    <source>
        <dbReference type="EMBL" id="KAH3836840.1"/>
    </source>
</evidence>
<feature type="domain" description="SRCR" evidence="13">
    <location>
        <begin position="277"/>
        <end position="379"/>
    </location>
</feature>
<dbReference type="GO" id="GO:0016020">
    <property type="term" value="C:membrane"/>
    <property type="evidence" value="ECO:0007669"/>
    <property type="project" value="UniProtKB-SubCell"/>
</dbReference>
<proteinExistence type="predicted"/>
<keyword evidence="3" id="KW-0964">Secreted</keyword>
<feature type="disulfide bond" evidence="11">
    <location>
        <begin position="849"/>
        <end position="910"/>
    </location>
</feature>
<keyword evidence="6" id="KW-0677">Repeat</keyword>
<feature type="domain" description="SRCR" evidence="13">
    <location>
        <begin position="701"/>
        <end position="803"/>
    </location>
</feature>
<dbReference type="PROSITE" id="PS00420">
    <property type="entry name" value="SRCR_1"/>
    <property type="match status" value="3"/>
</dbReference>
<keyword evidence="7 12" id="KW-1133">Transmembrane helix</keyword>
<evidence type="ECO:0000256" key="4">
    <source>
        <dbReference type="ARBA" id="ARBA00022692"/>
    </source>
</evidence>
<feature type="disulfide bond" evidence="11">
    <location>
        <begin position="418"/>
        <end position="479"/>
    </location>
</feature>
<evidence type="ECO:0000256" key="6">
    <source>
        <dbReference type="ARBA" id="ARBA00022737"/>
    </source>
</evidence>
<dbReference type="Pfam" id="PF00530">
    <property type="entry name" value="SRCR"/>
    <property type="match status" value="26"/>
</dbReference>
<dbReference type="Proteomes" id="UP000828390">
    <property type="component" value="Unassembled WGS sequence"/>
</dbReference>
<dbReference type="Gene3D" id="3.10.250.10">
    <property type="entry name" value="SRCR-like domain"/>
    <property type="match status" value="26"/>
</dbReference>
<feature type="domain" description="SRCR" evidence="13">
    <location>
        <begin position="490"/>
        <end position="591"/>
    </location>
</feature>
<reference evidence="14" key="1">
    <citation type="journal article" date="2019" name="bioRxiv">
        <title>The Genome of the Zebra Mussel, Dreissena polymorpha: A Resource for Invasive Species Research.</title>
        <authorList>
            <person name="McCartney M.A."/>
            <person name="Auch B."/>
            <person name="Kono T."/>
            <person name="Mallez S."/>
            <person name="Zhang Y."/>
            <person name="Obille A."/>
            <person name="Becker A."/>
            <person name="Abrahante J.E."/>
            <person name="Garbe J."/>
            <person name="Badalamenti J.P."/>
            <person name="Herman A."/>
            <person name="Mangelson H."/>
            <person name="Liachko I."/>
            <person name="Sullivan S."/>
            <person name="Sone E.D."/>
            <person name="Koren S."/>
            <person name="Silverstein K.A.T."/>
            <person name="Beckman K.B."/>
            <person name="Gohl D.M."/>
        </authorList>
    </citation>
    <scope>NUCLEOTIDE SEQUENCE</scope>
    <source>
        <strain evidence="14">Duluth1</strain>
        <tissue evidence="14">Whole animal</tissue>
    </source>
</reference>
<keyword evidence="4 12" id="KW-0812">Transmembrane</keyword>
<feature type="disulfide bond" evidence="11">
    <location>
        <begin position="1426"/>
        <end position="1436"/>
    </location>
</feature>
<keyword evidence="10" id="KW-0325">Glycoprotein</keyword>
<dbReference type="FunFam" id="3.10.250.10:FF:000005">
    <property type="entry name" value="Neurotrypsin isoform A"/>
    <property type="match status" value="1"/>
</dbReference>
<sequence>SFTGAAFGEGVGEIFLDNVQCTGTEKNLGECQHNGWGNNNCRHYEDAGVACYNSSVKLKSRGRTDVGTVEIRTDDGWVEVCDQDWDPMEAHVVCREMGYTSGFSQCCSILGVDQSMTGPNKAYTQFACKGMETNLLDCPHVTLKTKCAPEHRASAICYHQPLAKVDRSFAVRLDNGSDPNRYWGEVNVRNEGVWGQVCAMGDNWNDKAATVVCKQLKFKAGKAYGTVNETLTPHWIIDMNCTGSESSLQECAKQPWGQPSRSCKPAYALCYNKEVSVNLRGGGDYYGRVEITHDGHTGTICDKAWSTSDARVVCKQLGYADGDPVTGSFYGKGTGPVMMNGMGCYGYESNIVNCRNKGWMSYQGTSCDDHKNDASVICYKNVRLSRGDHSHGVVQIMEDNWSVLCGEGFGNKEAQRVCYELGFQNGIALAMGSFGTFYGKYVRPNVTCVGNESSILNCTYDKFRACQKDAFLGYAVVSCFNGTLNKEPKLKLEGSEGTDMANQTGRVVIQQYGIWGRVCPNAWDDKDADVVCRNLGYLGGVAYKYTSSGYGPYTLGMVGCHGNESTLFDCPVSPGLCDAQFSSGDAGVLCYTVKKPALRLVGSANTGHLEIILDTFTGTICDFGWSRYDASVACKQLGFQDGEPRSSLLSSTGATVVMSSMGCYGGESSIFMCRNPGWQKNINEKCYEANRNAGVFCYNHVRISGGQADENTTAGKVEMYHHGNWITVCADGFNDTDARLVCRELGFPNSKALVPGAFGRKYYSDFVTDFNCTGSEISIALCPFNETGECLDKSSNYASVLCSKFPIDNNAIYILPFESFPATVAVKKHGMNGTICAEGWDNKDADVLCRQLGYSGGGVSFGPQYSGSSTPIWMTNVNCYGNETRIQDCRFLETPTSGCLSNHMAARVYCYEGPGFQVRLVNGSAPSNGRVEVSYGGTWGTICDSYWSDSDARVVCRQLGFLDGVAQANSYYGAGMGPSWLYYVRCDGDEKSIWSCTNSGFNVSHTSCRNHKHDASVYCTDRVRLEPNVSYGAVQIWNREAYRLVCADGFDDLAAKVVCRSAGFQNGISVCCSAFGEMKYDIGYRNVRCTGNEMSILDCSYVDDNTGCSSGKYASVACSDQPANGEYALKLKSYNRGTISLRHFDIWGYICADGFDDAEATVICREMGFQGGFSYFEMKYDSSKTLGIPWLTNVNCTGQEGSLVRCGNIRWGSVEQCKSGLEPAVFCYQNSGYKFRLANGTSLLSGRVEISLDNEWGTVCGTSKFDDKAAHVLCSEMGYTSGRSLDNGYFGEGKGKIMIPYIRCAGNESSLLKCGIKIEPEEAIYENRGRLNFVSRSTYYTCRTHAQDAAVQCYNQVRLSGTSDLNYGILELYVNGQWKAVCDEHFTESIARVACRQLGYKDGRFQPGSVLGPNESDGISITDLRCNGDEASLDQCKYLIGECHTSNYVTVYCNESIIVEKSTFDIRISSGLYYGSLEVNKYGFWGPICPHGWSNSTARAACRQLNYIGGVAYNGTSRVEAPMVLGNFKCSGDENSAQNLSDCKYSKFNDNIGCQYSIQKSFQRPTAGVLCYNHEEGVKFRLDEEGRVQIMFNGEWGRVCNSSWGNKEAGVFCRQQGYIDGITKTFSSRHDGHVWMNYIACTGNENTILECTNTWTPGSANCDDAGVTCLKSVMLTRGDYKSHGAVEVNMNNHWGLVCNKDWDQKDVDVVCRQLGFETGFPLHNAPYGYIKAPGTMEAVQCNGNEKKITDCPHNIPYVSMCSMDYAAAACFNRSTLEKYSVPSFSIAGNRTLGVVEVSYLNITGRVCSEGWDDLDATVLCKQLGFYYGQAYSHYKWSTGRGENAPFWTSQVNCSGKETSLDLCPMVKYGQVQDCPSRNYAGVLCYQKYGVDIRIMGGGNEYGRVEISVDGVWGTVCNRYWDLNDAKVLCRSLGYKTGYPLYTGKFGPPPDKIYAANLHCNGSEDSLRNCSHEGFEPSPTDSNCDHSKDAAVNCYNSVKLGSGVGKHITNGPVLYFDSTRNVWEAVCDKGFNDNSATLVCKELGFDTGRAILSSAFGTIHEEIFENNTLSCSEDATSIDQCLMAGQCNQSDSYASVACYMNSDLPLTEDYSYSIEKGSAGDYSGVVSVRHYGLFGKICSEGWDDIDASVLCRNLTYQHGIAFPQADNDFSPLMGRGPYWMSDVKCTGHEPSLNNCVFKERLDEKNCSSRMHAAVLCYNDNGIDYRIVNDKNPNVTSEGRVEISINKVWGTVCDASWDDYDARVFCRQQNFHDGYAIKGGYFGESKVSPIWMSHLKCAGTEASLDKCPHRGFNSGIVDGSLGWWKCKSHKDDAGVLCVNNLKLSGEYNSSMGAVLVYHNNDWYAVCDDSFNSLDARVVCRSLGFIDGNVSPGSAFGNVSSPIGVNSVQCKGGENVFNKCSMEFSSSCPSGKYASVYCSQENIFDKGFQVRINPDYGKSMHSFHGYMEVNVDGVWGSVCNRNWTDKNAFVACRQMGYAGGYAYRPPKNISNVILMDNVGCRGDETSLLNCTYNKWEATTGCDFYAERAGVFCFSDTNGLKYRLGSGETKHGRVEIMYNGVWGSICDWLWDSRDARVFCRSIGFEDGLEVVGARYGQVEGPLWFTRVSCDGYEDSLLQCRHTGFNSSSEMEGVYAGLCRKRSYDASARCFDKKLELTNVRLVNIEGDPTYGRVEVYLAGAEEWGTVCDDYWDDVDATVVCQSLGFGVGHGVKGAHFGRGKGPVWLDNVRCTGNETHIRQCPHNSFAVQNCNHGEDAGVYCKGNYTRVLPITVGPEGVGRTEVADNGLVKEELRRSEAEQSGSGVIIGVTVTIIAVLIAVIVVGGVIIYRRTRPKGEIKKVLVHNDANDPNPVVNQSGADGRVTLSKLKAHFSKSKLNSEIEDSGASANTSAGVANPVYVDDRNQGIIMEEASIEQPTHAGYDI</sequence>
<feature type="disulfide bond" evidence="11">
    <location>
        <begin position="2746"/>
        <end position="2756"/>
    </location>
</feature>
<dbReference type="SUPFAM" id="SSF56487">
    <property type="entry name" value="SRCR-like"/>
    <property type="match status" value="26"/>
</dbReference>
<dbReference type="SMART" id="SM00202">
    <property type="entry name" value="SR"/>
    <property type="match status" value="26"/>
</dbReference>
<evidence type="ECO:0000256" key="10">
    <source>
        <dbReference type="ARBA" id="ARBA00023180"/>
    </source>
</evidence>
<dbReference type="FunFam" id="3.10.250.10:FF:000009">
    <property type="entry name" value="WC1"/>
    <property type="match status" value="1"/>
</dbReference>
<evidence type="ECO:0000256" key="8">
    <source>
        <dbReference type="ARBA" id="ARBA00023136"/>
    </source>
</evidence>
<feature type="disulfide bond" evidence="11">
    <location>
        <begin position="1196"/>
        <end position="1206"/>
    </location>
</feature>
<feature type="disulfide bond" evidence="11">
    <location>
        <begin position="879"/>
        <end position="889"/>
    </location>
</feature>
<feature type="domain" description="SRCR" evidence="13">
    <location>
        <begin position="1235"/>
        <end position="1354"/>
    </location>
</feature>
<feature type="disulfide bond" evidence="11">
    <location>
        <begin position="1089"/>
        <end position="1099"/>
    </location>
</feature>
<dbReference type="FunFam" id="3.10.250.10:FF:000016">
    <property type="entry name" value="Scavenger receptor cysteine-rich protein type 12"/>
    <property type="match status" value="10"/>
</dbReference>
<feature type="disulfide bond" evidence="11">
    <location>
        <begin position="2517"/>
        <end position="2527"/>
    </location>
</feature>
<feature type="domain" description="SRCR" evidence="13">
    <location>
        <begin position="2339"/>
        <end position="2436"/>
    </location>
</feature>
<feature type="domain" description="SRCR" evidence="13">
    <location>
        <begin position="2675"/>
        <end position="2777"/>
    </location>
</feature>
<feature type="domain" description="SRCR" evidence="13">
    <location>
        <begin position="2223"/>
        <end position="2336"/>
    </location>
</feature>
<feature type="domain" description="SRCR" evidence="13">
    <location>
        <begin position="171"/>
        <end position="271"/>
    </location>
</feature>
<feature type="disulfide bond" evidence="11">
    <location>
        <begin position="2184"/>
        <end position="2194"/>
    </location>
</feature>
<evidence type="ECO:0000256" key="5">
    <source>
        <dbReference type="ARBA" id="ARBA00022729"/>
    </source>
</evidence>
<feature type="domain" description="SRCR" evidence="13">
    <location>
        <begin position="56"/>
        <end position="158"/>
    </location>
</feature>
<feature type="disulfide bond" evidence="11">
    <location>
        <begin position="344"/>
        <end position="354"/>
    </location>
</feature>
<evidence type="ECO:0000256" key="9">
    <source>
        <dbReference type="ARBA" id="ARBA00023157"/>
    </source>
</evidence>
<feature type="domain" description="SRCR" evidence="13">
    <location>
        <begin position="1892"/>
        <end position="1994"/>
    </location>
</feature>
<feature type="disulfide bond" evidence="11">
    <location>
        <begin position="241"/>
        <end position="251"/>
    </location>
</feature>
<dbReference type="FunFam" id="3.10.250.10:FF:000001">
    <property type="entry name" value="Lysyl oxidase 4 isoform X1"/>
    <property type="match status" value="1"/>
</dbReference>
<feature type="domain" description="SRCR" evidence="13">
    <location>
        <begin position="1673"/>
        <end position="1771"/>
    </location>
</feature>
<name>A0A9D4KBN3_DREPO</name>
<accession>A0A9D4KBN3</accession>
<feature type="disulfide bond" evidence="11">
    <location>
        <begin position="772"/>
        <end position="782"/>
    </location>
</feature>